<dbReference type="EMBL" id="JAUJEB010000001">
    <property type="protein sequence ID" value="MDN5212595.1"/>
    <property type="molecule type" value="Genomic_DNA"/>
</dbReference>
<accession>A0ABT8L4E3</accession>
<proteinExistence type="predicted"/>
<reference evidence="1" key="1">
    <citation type="submission" date="2023-06" db="EMBL/GenBank/DDBJ databases">
        <title>Genomic of Agaribacillus aureum.</title>
        <authorList>
            <person name="Wang G."/>
        </authorList>
    </citation>
    <scope>NUCLEOTIDE SEQUENCE</scope>
    <source>
        <strain evidence="1">BMA12</strain>
    </source>
</reference>
<keyword evidence="2" id="KW-1185">Reference proteome</keyword>
<evidence type="ECO:0000313" key="2">
    <source>
        <dbReference type="Proteomes" id="UP001172083"/>
    </source>
</evidence>
<dbReference type="Proteomes" id="UP001172083">
    <property type="component" value="Unassembled WGS sequence"/>
</dbReference>
<dbReference type="RefSeq" id="WP_346757912.1">
    <property type="nucleotide sequence ID" value="NZ_JAUJEB010000001.1"/>
</dbReference>
<comment type="caution">
    <text evidence="1">The sequence shown here is derived from an EMBL/GenBank/DDBJ whole genome shotgun (WGS) entry which is preliminary data.</text>
</comment>
<gene>
    <name evidence="1" type="ORF">QQ020_11085</name>
</gene>
<organism evidence="1 2">
    <name type="scientific">Agaribacillus aureus</name>
    <dbReference type="NCBI Taxonomy" id="3051825"/>
    <lineage>
        <taxon>Bacteria</taxon>
        <taxon>Pseudomonadati</taxon>
        <taxon>Bacteroidota</taxon>
        <taxon>Cytophagia</taxon>
        <taxon>Cytophagales</taxon>
        <taxon>Splendidivirgaceae</taxon>
        <taxon>Agaribacillus</taxon>
    </lineage>
</organism>
<name>A0ABT8L4E3_9BACT</name>
<sequence length="411" mass="46925">MRNTIKNYLLKVLISCAVQVMFIHLVAAQELYIAPSKKTTTRWVSFENPTGEKGQGGKRNKGAKGAAMNILEAGETRTIFDVKGPGVINRIWMTGAFVHSPDDRRNMLIEIYWDGEDKPAVTAPVHDFFGMGLAMKRSFESEFFSQPEGRSYNSFIQMPFRKAAKIVIHNKTAKNHMLFFDVNYSLMDDLPERSLYFHAYWHRDVKTKLGEDFEILPKVNGNGRYLGANIGVICDTLYLTSWFGEGEVKIFLDGDDNYPTLCGTGTEDYVGTGWGQNAFYNRYQGSPIGDQENGLYAFYRYHIVDPVFFEKDCRVTLQQMGNAGYDLFMQILEGGAELEPVSVWHNDKLHRVYEGDITPDPRSPEFPKGGVNFWRRDDVSATAYFYLDRPSNNLPAIQGEHIRIYNNIRLK</sequence>
<dbReference type="Gene3D" id="2.60.120.1390">
    <property type="match status" value="1"/>
</dbReference>
<dbReference type="InterPro" id="IPR021345">
    <property type="entry name" value="DUF2961"/>
</dbReference>
<protein>
    <submittedName>
        <fullName evidence="1">DUF2961 domain-containing protein</fullName>
    </submittedName>
</protein>
<evidence type="ECO:0000313" key="1">
    <source>
        <dbReference type="EMBL" id="MDN5212595.1"/>
    </source>
</evidence>
<dbReference type="Pfam" id="PF11175">
    <property type="entry name" value="DUF2961"/>
    <property type="match status" value="1"/>
</dbReference>